<evidence type="ECO:0000256" key="1">
    <source>
        <dbReference type="SAM" id="Phobius"/>
    </source>
</evidence>
<dbReference type="AlphaFoldDB" id="A0A137NPN7"/>
<protein>
    <submittedName>
        <fullName evidence="2">Uncharacterized protein</fullName>
    </submittedName>
</protein>
<keyword evidence="1" id="KW-1133">Transmembrane helix</keyword>
<evidence type="ECO:0000313" key="3">
    <source>
        <dbReference type="Proteomes" id="UP000070444"/>
    </source>
</evidence>
<feature type="transmembrane region" description="Helical" evidence="1">
    <location>
        <begin position="6"/>
        <end position="28"/>
    </location>
</feature>
<feature type="transmembrane region" description="Helical" evidence="1">
    <location>
        <begin position="63"/>
        <end position="81"/>
    </location>
</feature>
<feature type="transmembrane region" description="Helical" evidence="1">
    <location>
        <begin position="101"/>
        <end position="121"/>
    </location>
</feature>
<evidence type="ECO:0000313" key="2">
    <source>
        <dbReference type="EMBL" id="KXN64696.1"/>
    </source>
</evidence>
<keyword evidence="1" id="KW-0812">Transmembrane</keyword>
<reference evidence="2 3" key="1">
    <citation type="journal article" date="2015" name="Genome Biol. Evol.">
        <title>Phylogenomic analyses indicate that early fungi evolved digesting cell walls of algal ancestors of land plants.</title>
        <authorList>
            <person name="Chang Y."/>
            <person name="Wang S."/>
            <person name="Sekimoto S."/>
            <person name="Aerts A.L."/>
            <person name="Choi C."/>
            <person name="Clum A."/>
            <person name="LaButti K.M."/>
            <person name="Lindquist E.A."/>
            <person name="Yee Ngan C."/>
            <person name="Ohm R.A."/>
            <person name="Salamov A.A."/>
            <person name="Grigoriev I.V."/>
            <person name="Spatafora J.W."/>
            <person name="Berbee M.L."/>
        </authorList>
    </citation>
    <scope>NUCLEOTIDE SEQUENCE [LARGE SCALE GENOMIC DNA]</scope>
    <source>
        <strain evidence="2 3">NRRL 28638</strain>
    </source>
</reference>
<keyword evidence="3" id="KW-1185">Reference proteome</keyword>
<name>A0A137NPN7_CONC2</name>
<gene>
    <name evidence="2" type="ORF">CONCODRAFT_14107</name>
</gene>
<dbReference type="EMBL" id="KQ965265">
    <property type="protein sequence ID" value="KXN64696.1"/>
    <property type="molecule type" value="Genomic_DNA"/>
</dbReference>
<accession>A0A137NPN7</accession>
<dbReference type="Proteomes" id="UP000070444">
    <property type="component" value="Unassembled WGS sequence"/>
</dbReference>
<keyword evidence="1" id="KW-0472">Membrane</keyword>
<organism evidence="2 3">
    <name type="scientific">Conidiobolus coronatus (strain ATCC 28846 / CBS 209.66 / NRRL 28638)</name>
    <name type="common">Delacroixia coronata</name>
    <dbReference type="NCBI Taxonomy" id="796925"/>
    <lineage>
        <taxon>Eukaryota</taxon>
        <taxon>Fungi</taxon>
        <taxon>Fungi incertae sedis</taxon>
        <taxon>Zoopagomycota</taxon>
        <taxon>Entomophthoromycotina</taxon>
        <taxon>Entomophthoromycetes</taxon>
        <taxon>Entomophthorales</taxon>
        <taxon>Ancylistaceae</taxon>
        <taxon>Conidiobolus</taxon>
    </lineage>
</organism>
<sequence length="182" mass="20086">MQTSTIVTYIGLICSVILIIVWMTIAIVDLKSINRLYPANGTKHLAGTRYCESLADITALNRLAITAILMTVYHFLGVFSATLNKKSCNPGANNPTITKAVFGLIGLFNFISIVSGIYITVAGHMNLKLWIESFSNKEFLDPKEQETFKANKISETRRSFIYPLSSLITLTAEVVLCLDACI</sequence>
<proteinExistence type="predicted"/>